<reference evidence="2 3" key="1">
    <citation type="submission" date="2019-06" db="EMBL/GenBank/DDBJ databases">
        <authorList>
            <person name="Broberg M."/>
        </authorList>
    </citation>
    <scope>NUCLEOTIDE SEQUENCE [LARGE SCALE GENOMIC DNA]</scope>
</reference>
<dbReference type="Proteomes" id="UP000766486">
    <property type="component" value="Unassembled WGS sequence"/>
</dbReference>
<name>A0ABY6ULU3_BIOOC</name>
<keyword evidence="1" id="KW-0472">Membrane</keyword>
<protein>
    <submittedName>
        <fullName evidence="2">Uncharacterized protein</fullName>
    </submittedName>
</protein>
<keyword evidence="1" id="KW-1133">Transmembrane helix</keyword>
<comment type="caution">
    <text evidence="2">The sequence shown here is derived from an EMBL/GenBank/DDBJ whole genome shotgun (WGS) entry which is preliminary data.</text>
</comment>
<gene>
    <name evidence="2" type="ORF">CLO192961_LOCUS300526</name>
</gene>
<dbReference type="EMBL" id="CABFNS010000830">
    <property type="protein sequence ID" value="VUC31217.1"/>
    <property type="molecule type" value="Genomic_DNA"/>
</dbReference>
<evidence type="ECO:0000313" key="2">
    <source>
        <dbReference type="EMBL" id="VUC31217.1"/>
    </source>
</evidence>
<proteinExistence type="predicted"/>
<evidence type="ECO:0000256" key="1">
    <source>
        <dbReference type="SAM" id="Phobius"/>
    </source>
</evidence>
<keyword evidence="3" id="KW-1185">Reference proteome</keyword>
<sequence length="140" mass="15518">MDYYKQPVIEHDYPPSYPSVYNIDADQEAWGGVIPPSQTWGHVEKAPAKPTFKQRVRRLVPSPRSWSRKKRWIVGICLLLLLITIIAVPAGVAIGTRSRTCECPGWTSGDGDIFGPIYYTCDSDGNDLTTGKSSEDVCSV</sequence>
<accession>A0ABY6ULU3</accession>
<organism evidence="2 3">
    <name type="scientific">Bionectria ochroleuca</name>
    <name type="common">Gliocladium roseum</name>
    <dbReference type="NCBI Taxonomy" id="29856"/>
    <lineage>
        <taxon>Eukaryota</taxon>
        <taxon>Fungi</taxon>
        <taxon>Dikarya</taxon>
        <taxon>Ascomycota</taxon>
        <taxon>Pezizomycotina</taxon>
        <taxon>Sordariomycetes</taxon>
        <taxon>Hypocreomycetidae</taxon>
        <taxon>Hypocreales</taxon>
        <taxon>Bionectriaceae</taxon>
        <taxon>Clonostachys</taxon>
    </lineage>
</organism>
<feature type="transmembrane region" description="Helical" evidence="1">
    <location>
        <begin position="72"/>
        <end position="94"/>
    </location>
</feature>
<keyword evidence="1" id="KW-0812">Transmembrane</keyword>
<evidence type="ECO:0000313" key="3">
    <source>
        <dbReference type="Proteomes" id="UP000766486"/>
    </source>
</evidence>